<dbReference type="Proteomes" id="UP000437017">
    <property type="component" value="Unassembled WGS sequence"/>
</dbReference>
<keyword evidence="3" id="KW-1185">Reference proteome</keyword>
<dbReference type="EMBL" id="SGJD01001330">
    <property type="protein sequence ID" value="KAB0400576.1"/>
    <property type="molecule type" value="Genomic_DNA"/>
</dbReference>
<evidence type="ECO:0000313" key="3">
    <source>
        <dbReference type="Proteomes" id="UP000437017"/>
    </source>
</evidence>
<proteinExistence type="predicted"/>
<reference evidence="2 3" key="1">
    <citation type="journal article" date="2019" name="PLoS ONE">
        <title>Genomic analyses reveal an absence of contemporary introgressive admixture between fin whales and blue whales, despite known hybrids.</title>
        <authorList>
            <person name="Westbury M.V."/>
            <person name="Petersen B."/>
            <person name="Lorenzen E.D."/>
        </authorList>
    </citation>
    <scope>NUCLEOTIDE SEQUENCE [LARGE SCALE GENOMIC DNA]</scope>
    <source>
        <strain evidence="2">FinWhale-01</strain>
    </source>
</reference>
<dbReference type="OrthoDB" id="63267at2759"/>
<protein>
    <submittedName>
        <fullName evidence="2">Uncharacterized protein</fullName>
    </submittedName>
</protein>
<name>A0A6A1Q2T3_BALPH</name>
<evidence type="ECO:0000313" key="2">
    <source>
        <dbReference type="EMBL" id="KAB0400576.1"/>
    </source>
</evidence>
<comment type="caution">
    <text evidence="2">The sequence shown here is derived from an EMBL/GenBank/DDBJ whole genome shotgun (WGS) entry which is preliminary data.</text>
</comment>
<accession>A0A6A1Q2T3</accession>
<dbReference type="AlphaFoldDB" id="A0A6A1Q2T3"/>
<sequence length="57" mass="6210">MDSPKHQSDPSEDEDERSTQKVLHSTSQNINLGPSGNPHAKPTDFDFLKVIGKGSFG</sequence>
<evidence type="ECO:0000256" key="1">
    <source>
        <dbReference type="SAM" id="MobiDB-lite"/>
    </source>
</evidence>
<organism evidence="2 3">
    <name type="scientific">Balaenoptera physalus</name>
    <name type="common">Fin whale</name>
    <name type="synonym">Balaena physalus</name>
    <dbReference type="NCBI Taxonomy" id="9770"/>
    <lineage>
        <taxon>Eukaryota</taxon>
        <taxon>Metazoa</taxon>
        <taxon>Chordata</taxon>
        <taxon>Craniata</taxon>
        <taxon>Vertebrata</taxon>
        <taxon>Euteleostomi</taxon>
        <taxon>Mammalia</taxon>
        <taxon>Eutheria</taxon>
        <taxon>Laurasiatheria</taxon>
        <taxon>Artiodactyla</taxon>
        <taxon>Whippomorpha</taxon>
        <taxon>Cetacea</taxon>
        <taxon>Mysticeti</taxon>
        <taxon>Balaenopteridae</taxon>
        <taxon>Balaenoptera</taxon>
    </lineage>
</organism>
<feature type="compositionally biased region" description="Polar residues" evidence="1">
    <location>
        <begin position="20"/>
        <end position="34"/>
    </location>
</feature>
<gene>
    <name evidence="2" type="ORF">E2I00_011501</name>
</gene>
<feature type="region of interest" description="Disordered" evidence="1">
    <location>
        <begin position="1"/>
        <end position="45"/>
    </location>
</feature>
<feature type="non-terminal residue" evidence="2">
    <location>
        <position position="57"/>
    </location>
</feature>